<accession>A0A2U3L8R6</accession>
<sequence length="56" mass="5906">MILMSLSQVSSQNWSLGIGSLIVSGPLPKLQTNNHLEDREQIASRGGSLGRAQSAA</sequence>
<organism evidence="1 2">
    <name type="scientific">Candidatus Sulfotelmatobacter kueseliae</name>
    <dbReference type="NCBI Taxonomy" id="2042962"/>
    <lineage>
        <taxon>Bacteria</taxon>
        <taxon>Pseudomonadati</taxon>
        <taxon>Acidobacteriota</taxon>
        <taxon>Terriglobia</taxon>
        <taxon>Terriglobales</taxon>
        <taxon>Candidatus Korobacteraceae</taxon>
        <taxon>Candidatus Sulfotelmatobacter</taxon>
    </lineage>
</organism>
<dbReference type="Proteomes" id="UP000238701">
    <property type="component" value="Unassembled WGS sequence"/>
</dbReference>
<name>A0A2U3L8R6_9BACT</name>
<evidence type="ECO:0000313" key="1">
    <source>
        <dbReference type="EMBL" id="SPF48266.1"/>
    </source>
</evidence>
<protein>
    <submittedName>
        <fullName evidence="1">Uncharacterized protein</fullName>
    </submittedName>
</protein>
<proteinExistence type="predicted"/>
<dbReference type="EMBL" id="OMOD01000180">
    <property type="protein sequence ID" value="SPF48266.1"/>
    <property type="molecule type" value="Genomic_DNA"/>
</dbReference>
<gene>
    <name evidence="1" type="ORF">SBA1_820068</name>
</gene>
<reference evidence="2" key="1">
    <citation type="submission" date="2018-02" db="EMBL/GenBank/DDBJ databases">
        <authorList>
            <person name="Hausmann B."/>
        </authorList>
    </citation>
    <scope>NUCLEOTIDE SEQUENCE [LARGE SCALE GENOMIC DNA]</scope>
    <source>
        <strain evidence="2">Peat soil MAG SbA1</strain>
    </source>
</reference>
<evidence type="ECO:0000313" key="2">
    <source>
        <dbReference type="Proteomes" id="UP000238701"/>
    </source>
</evidence>
<dbReference type="AlphaFoldDB" id="A0A2U3L8R6"/>